<dbReference type="InterPro" id="IPR020837">
    <property type="entry name" value="Fibrinogen_CS"/>
</dbReference>
<keyword evidence="4" id="KW-0732">Signal</keyword>
<dbReference type="PANTHER" id="PTHR19143">
    <property type="entry name" value="FIBRINOGEN/TENASCIN/ANGIOPOEITIN"/>
    <property type="match status" value="1"/>
</dbReference>
<feature type="region of interest" description="Disordered" evidence="3">
    <location>
        <begin position="422"/>
        <end position="441"/>
    </location>
</feature>
<dbReference type="GO" id="GO:0005615">
    <property type="term" value="C:extracellular space"/>
    <property type="evidence" value="ECO:0007669"/>
    <property type="project" value="TreeGrafter"/>
</dbReference>
<feature type="compositionally biased region" description="Polar residues" evidence="3">
    <location>
        <begin position="229"/>
        <end position="242"/>
    </location>
</feature>
<feature type="domain" description="Fibrinogen C-terminal" evidence="5">
    <location>
        <begin position="563"/>
        <end position="774"/>
    </location>
</feature>
<protein>
    <recommendedName>
        <fullName evidence="5">Fibrinogen C-terminal domain-containing protein</fullName>
    </recommendedName>
</protein>
<dbReference type="Pfam" id="PF00147">
    <property type="entry name" value="Fibrinogen_C"/>
    <property type="match status" value="1"/>
</dbReference>
<evidence type="ECO:0000256" key="1">
    <source>
        <dbReference type="ARBA" id="ARBA00023157"/>
    </source>
</evidence>
<feature type="coiled-coil region" evidence="2">
    <location>
        <begin position="147"/>
        <end position="199"/>
    </location>
</feature>
<evidence type="ECO:0000313" key="7">
    <source>
        <dbReference type="Proteomes" id="UP001186944"/>
    </source>
</evidence>
<keyword evidence="1" id="KW-1015">Disulfide bond</keyword>
<dbReference type="InterPro" id="IPR014716">
    <property type="entry name" value="Fibrinogen_a/b/g_C_1"/>
</dbReference>
<dbReference type="InterPro" id="IPR002181">
    <property type="entry name" value="Fibrinogen_a/b/g_C_dom"/>
</dbReference>
<organism evidence="6 7">
    <name type="scientific">Pinctada imbricata</name>
    <name type="common">Atlantic pearl-oyster</name>
    <name type="synonym">Pinctada martensii</name>
    <dbReference type="NCBI Taxonomy" id="66713"/>
    <lineage>
        <taxon>Eukaryota</taxon>
        <taxon>Metazoa</taxon>
        <taxon>Spiralia</taxon>
        <taxon>Lophotrochozoa</taxon>
        <taxon>Mollusca</taxon>
        <taxon>Bivalvia</taxon>
        <taxon>Autobranchia</taxon>
        <taxon>Pteriomorphia</taxon>
        <taxon>Pterioida</taxon>
        <taxon>Pterioidea</taxon>
        <taxon>Pteriidae</taxon>
        <taxon>Pinctada</taxon>
    </lineage>
</organism>
<comment type="caution">
    <text evidence="6">The sequence shown here is derived from an EMBL/GenBank/DDBJ whole genome shotgun (WGS) entry which is preliminary data.</text>
</comment>
<keyword evidence="7" id="KW-1185">Reference proteome</keyword>
<evidence type="ECO:0000256" key="4">
    <source>
        <dbReference type="SAM" id="SignalP"/>
    </source>
</evidence>
<dbReference type="PROSITE" id="PS00514">
    <property type="entry name" value="FIBRINOGEN_C_1"/>
    <property type="match status" value="1"/>
</dbReference>
<dbReference type="SMART" id="SM00186">
    <property type="entry name" value="FBG"/>
    <property type="match status" value="1"/>
</dbReference>
<feature type="region of interest" description="Disordered" evidence="3">
    <location>
        <begin position="228"/>
        <end position="253"/>
    </location>
</feature>
<evidence type="ECO:0000259" key="5">
    <source>
        <dbReference type="PROSITE" id="PS51406"/>
    </source>
</evidence>
<sequence length="776" mass="89354">MHVCSNAMTIIILGILNTFPWKQVIGEDVSTPKISPGPTTSVNVVDSDVGTLRNMVMELTEKVRVLTEQQDKNREYLQELDTRTVQNYHTITTSTANEIQIKEHVTEIKTKLQGIDDNVDDLMLQVGQIKLGQGEIKTDLAGCGKMKDNLRRSIRKMERKLDKKIVNLNSTVENMVTSVKAYRKDLKSLESNVLVMNEKLNNNSRKAEGRDNIYQSMALKYKTDDFERNQVQNDVSGDSTEGSGELDQEGYLYPAGPSGPDVEMGSGSDFPIDKSHKYYLKIQDFIQEIKVRDLEISGLHDLYFDLEDQMERMESRLTSIQLGHFMEKLQQSLVNFTQNVITLDQWRTASADIVNSTQLNQQQIQGLTRMILNNTNHLSDLEWKVTNVNSLSYQQFNVLRMHVIQLNNTVQDIKEDLQKRKKVQGHHHQNHHRNNLGNHLPPQTNLDVILSRLDDIGLQIVFNENRISKLEIQILNRTLSECQKFNNDRHQDDRILFLERNKRTLEEKIAKTNEIIKRLDHGVYRVYSMARNHTDMLSTVFKDLGRFATYVPLIISSQGEIDNFRLHLPTDCAPYFIQGNRESGVYVIHPFNASQSVRVSCDMSGESGGWTIIHRRSTGDVDFSRDWEDYVQGFGSVTGEHWLGLRLIHLLTSYRQYSLRIEMVDIMGEFWVAEYDSFVIHGESKNFRLEVNGYHGNGTDGLGYASGMGFSTQDRDNDASSTHCAMYYLAGWWYKHCHYGNLNGRYDLGMVWYNFEKDEWVQLKAAVMKIRPFKST</sequence>
<accession>A0AA88XUN1</accession>
<proteinExistence type="predicted"/>
<dbReference type="AlphaFoldDB" id="A0AA88XUN1"/>
<evidence type="ECO:0000256" key="2">
    <source>
        <dbReference type="SAM" id="Coils"/>
    </source>
</evidence>
<dbReference type="InterPro" id="IPR050373">
    <property type="entry name" value="Fibrinogen_C-term_domain"/>
</dbReference>
<feature type="compositionally biased region" description="Basic residues" evidence="3">
    <location>
        <begin position="422"/>
        <end position="434"/>
    </location>
</feature>
<dbReference type="InterPro" id="IPR036056">
    <property type="entry name" value="Fibrinogen-like_C"/>
</dbReference>
<dbReference type="CDD" id="cd00087">
    <property type="entry name" value="FReD"/>
    <property type="match status" value="1"/>
</dbReference>
<dbReference type="EMBL" id="VSWD01000011">
    <property type="protein sequence ID" value="KAK3088877.1"/>
    <property type="molecule type" value="Genomic_DNA"/>
</dbReference>
<name>A0AA88XUN1_PINIB</name>
<evidence type="ECO:0000256" key="3">
    <source>
        <dbReference type="SAM" id="MobiDB-lite"/>
    </source>
</evidence>
<reference evidence="6" key="1">
    <citation type="submission" date="2019-08" db="EMBL/GenBank/DDBJ databases">
        <title>The improved chromosome-level genome for the pearl oyster Pinctada fucata martensii using PacBio sequencing and Hi-C.</title>
        <authorList>
            <person name="Zheng Z."/>
        </authorList>
    </citation>
    <scope>NUCLEOTIDE SEQUENCE</scope>
    <source>
        <strain evidence="6">ZZ-2019</strain>
        <tissue evidence="6">Adductor muscle</tissue>
    </source>
</reference>
<feature type="signal peptide" evidence="4">
    <location>
        <begin position="1"/>
        <end position="26"/>
    </location>
</feature>
<dbReference type="PROSITE" id="PS51406">
    <property type="entry name" value="FIBRINOGEN_C_2"/>
    <property type="match status" value="1"/>
</dbReference>
<dbReference type="SUPFAM" id="SSF56496">
    <property type="entry name" value="Fibrinogen C-terminal domain-like"/>
    <property type="match status" value="1"/>
</dbReference>
<dbReference type="Proteomes" id="UP001186944">
    <property type="component" value="Unassembled WGS sequence"/>
</dbReference>
<gene>
    <name evidence="6" type="ORF">FSP39_024886</name>
</gene>
<dbReference type="Gene3D" id="3.90.215.10">
    <property type="entry name" value="Gamma Fibrinogen, chain A, domain 1"/>
    <property type="match status" value="1"/>
</dbReference>
<feature type="chain" id="PRO_5041654470" description="Fibrinogen C-terminal domain-containing protein" evidence="4">
    <location>
        <begin position="27"/>
        <end position="776"/>
    </location>
</feature>
<evidence type="ECO:0000313" key="6">
    <source>
        <dbReference type="EMBL" id="KAK3088877.1"/>
    </source>
</evidence>
<keyword evidence="2" id="KW-0175">Coiled coil</keyword>